<dbReference type="PRINTS" id="PR00032">
    <property type="entry name" value="HTHARAC"/>
</dbReference>
<dbReference type="SUPFAM" id="SSF46689">
    <property type="entry name" value="Homeodomain-like"/>
    <property type="match status" value="1"/>
</dbReference>
<protein>
    <submittedName>
        <fullName evidence="5">AraC family transcriptional regulator</fullName>
    </submittedName>
</protein>
<dbReference type="InterPro" id="IPR020449">
    <property type="entry name" value="Tscrpt_reg_AraC-type_HTH"/>
</dbReference>
<accession>A0ABX1WQW4</accession>
<sequence>MTHTVIIKSISELHELFSYPDKPDHPLISLIDFSKIQMRKDATRYILGFYLVSLKKLKGADYLYGRKDHDFSEASLICMAPEQLSFVSNIEEESSVEGWGLYFHPDLIRSSFLNDKIKSYGFFSYDMNEALHLSDKEKKTLYAVVETIKQEYSMNLDSFSNDLIVSNIEVLLNYCKRFYGRQFLTRAHHNKGIVSQFEKLLSDYFESEEVKTNGLPSVKYCAKKLHLSPNYLGDLLKQETGKSAMEHIHYHLIEKAKSLLLNSSQSVSEIAYQLGYEQTQNFSKFFKKKTQMSPLEYRRLN</sequence>
<dbReference type="InterPro" id="IPR009057">
    <property type="entry name" value="Homeodomain-like_sf"/>
</dbReference>
<dbReference type="Pfam" id="PF12833">
    <property type="entry name" value="HTH_18"/>
    <property type="match status" value="1"/>
</dbReference>
<dbReference type="RefSeq" id="WP_171593626.1">
    <property type="nucleotide sequence ID" value="NZ_RZNH01000001.1"/>
</dbReference>
<dbReference type="InterPro" id="IPR018060">
    <property type="entry name" value="HTH_AraC"/>
</dbReference>
<dbReference type="PROSITE" id="PS01124">
    <property type="entry name" value="HTH_ARAC_FAMILY_2"/>
    <property type="match status" value="1"/>
</dbReference>
<evidence type="ECO:0000256" key="2">
    <source>
        <dbReference type="ARBA" id="ARBA00023125"/>
    </source>
</evidence>
<evidence type="ECO:0000256" key="3">
    <source>
        <dbReference type="ARBA" id="ARBA00023163"/>
    </source>
</evidence>
<dbReference type="Gene3D" id="1.10.10.60">
    <property type="entry name" value="Homeodomain-like"/>
    <property type="match status" value="2"/>
</dbReference>
<evidence type="ECO:0000259" key="4">
    <source>
        <dbReference type="PROSITE" id="PS01124"/>
    </source>
</evidence>
<keyword evidence="3" id="KW-0804">Transcription</keyword>
<dbReference type="PANTHER" id="PTHR43280">
    <property type="entry name" value="ARAC-FAMILY TRANSCRIPTIONAL REGULATOR"/>
    <property type="match status" value="1"/>
</dbReference>
<keyword evidence="2" id="KW-0238">DNA-binding</keyword>
<organism evidence="5 6">
    <name type="scientific">Marinifilum caeruleilacunae</name>
    <dbReference type="NCBI Taxonomy" id="2499076"/>
    <lineage>
        <taxon>Bacteria</taxon>
        <taxon>Pseudomonadati</taxon>
        <taxon>Bacteroidota</taxon>
        <taxon>Bacteroidia</taxon>
        <taxon>Marinilabiliales</taxon>
        <taxon>Marinifilaceae</taxon>
    </lineage>
</organism>
<comment type="caution">
    <text evidence="5">The sequence shown here is derived from an EMBL/GenBank/DDBJ whole genome shotgun (WGS) entry which is preliminary data.</text>
</comment>
<reference evidence="5 6" key="1">
    <citation type="submission" date="2018-12" db="EMBL/GenBank/DDBJ databases">
        <title>Marinifilum JC070 sp. nov., a marine bacterium isolated from Yongle Blue Hole in the South China Sea.</title>
        <authorList>
            <person name="Fu T."/>
        </authorList>
    </citation>
    <scope>NUCLEOTIDE SEQUENCE [LARGE SCALE GENOMIC DNA]</scope>
    <source>
        <strain evidence="5 6">JC070</strain>
    </source>
</reference>
<keyword evidence="6" id="KW-1185">Reference proteome</keyword>
<proteinExistence type="predicted"/>
<keyword evidence="1" id="KW-0805">Transcription regulation</keyword>
<evidence type="ECO:0000256" key="1">
    <source>
        <dbReference type="ARBA" id="ARBA00023015"/>
    </source>
</evidence>
<feature type="domain" description="HTH araC/xylS-type" evidence="4">
    <location>
        <begin position="199"/>
        <end position="300"/>
    </location>
</feature>
<gene>
    <name evidence="5" type="ORF">ELS83_00975</name>
</gene>
<dbReference type="Proteomes" id="UP000732105">
    <property type="component" value="Unassembled WGS sequence"/>
</dbReference>
<dbReference type="SMART" id="SM00342">
    <property type="entry name" value="HTH_ARAC"/>
    <property type="match status" value="1"/>
</dbReference>
<dbReference type="EMBL" id="RZNH01000001">
    <property type="protein sequence ID" value="NOU58370.1"/>
    <property type="molecule type" value="Genomic_DNA"/>
</dbReference>
<evidence type="ECO:0000313" key="5">
    <source>
        <dbReference type="EMBL" id="NOU58370.1"/>
    </source>
</evidence>
<evidence type="ECO:0000313" key="6">
    <source>
        <dbReference type="Proteomes" id="UP000732105"/>
    </source>
</evidence>
<name>A0ABX1WQW4_9BACT</name>
<dbReference type="PANTHER" id="PTHR43280:SF32">
    <property type="entry name" value="TRANSCRIPTIONAL REGULATORY PROTEIN"/>
    <property type="match status" value="1"/>
</dbReference>